<sequence>MIRKKVKIIVFVVILMTVLLLATKNILKLQIKQVDSNDKINNSYKTLNQKISYDSLFVDKNIILFIDFEDFSCIQCENQVLHICKWVEENLDSVVNDNIILFVKKRSNNELYYKFLIENWIKENKLSFQVNLDSNNIFNKLSVSKTSIAILDGNNSIMYYNSFPLAPIQLEEVKKIIKDLLFVKS</sequence>
<dbReference type="EMBL" id="CP003418">
    <property type="protein sequence ID" value="AFH48394.1"/>
    <property type="molecule type" value="Genomic_DNA"/>
</dbReference>
<reference evidence="1 2" key="1">
    <citation type="journal article" date="2012" name="Front. Microbiol.">
        <title>Complete genome of Ignavibacterium album, a metabolically versatile, flagellated, facultative anaerobe from the phylum Chlorobi.</title>
        <authorList>
            <person name="Liu Z."/>
            <person name="Frigaard N.-U."/>
            <person name="Vogl K."/>
            <person name="Iino T."/>
            <person name="Ohkuma M."/>
            <person name="Overmann J."/>
            <person name="Bryant D.A."/>
        </authorList>
    </citation>
    <scope>NUCLEOTIDE SEQUENCE [LARGE SCALE GENOMIC DNA]</scope>
    <source>
        <strain evidence="2">DSM 19864 / JCM 16511 / NBRC 101810 / Mat9-16</strain>
    </source>
</reference>
<name>I0AHD7_IGNAJ</name>
<dbReference type="STRING" id="945713.IALB_0682"/>
<dbReference type="PATRIC" id="fig|945713.3.peg.683"/>
<evidence type="ECO:0008006" key="3">
    <source>
        <dbReference type="Google" id="ProtNLM"/>
    </source>
</evidence>
<dbReference type="HOGENOM" id="CLU_1459463_0_0_10"/>
<evidence type="ECO:0000313" key="1">
    <source>
        <dbReference type="EMBL" id="AFH48394.1"/>
    </source>
</evidence>
<dbReference type="AlphaFoldDB" id="I0AHD7"/>
<proteinExistence type="predicted"/>
<dbReference type="Proteomes" id="UP000007394">
    <property type="component" value="Chromosome"/>
</dbReference>
<keyword evidence="2" id="KW-1185">Reference proteome</keyword>
<accession>I0AHD7</accession>
<organism evidence="1 2">
    <name type="scientific">Ignavibacterium album (strain DSM 19864 / JCM 16511 / NBRC 101810 / Mat9-16)</name>
    <dbReference type="NCBI Taxonomy" id="945713"/>
    <lineage>
        <taxon>Bacteria</taxon>
        <taxon>Pseudomonadati</taxon>
        <taxon>Ignavibacteriota</taxon>
        <taxon>Ignavibacteria</taxon>
        <taxon>Ignavibacteriales</taxon>
        <taxon>Ignavibacteriaceae</taxon>
        <taxon>Ignavibacterium</taxon>
    </lineage>
</organism>
<dbReference type="KEGG" id="ial:IALB_0682"/>
<dbReference type="RefSeq" id="WP_014559550.1">
    <property type="nucleotide sequence ID" value="NC_017464.1"/>
</dbReference>
<protein>
    <recommendedName>
        <fullName evidence="3">Thioredoxin domain-containing protein</fullName>
    </recommendedName>
</protein>
<gene>
    <name evidence="1" type="ordered locus">IALB_0682</name>
</gene>
<evidence type="ECO:0000313" key="2">
    <source>
        <dbReference type="Proteomes" id="UP000007394"/>
    </source>
</evidence>